<comment type="caution">
    <text evidence="3">The sequence shown here is derived from an EMBL/GenBank/DDBJ whole genome shotgun (WGS) entry which is preliminary data.</text>
</comment>
<evidence type="ECO:0000256" key="1">
    <source>
        <dbReference type="SAM" id="Phobius"/>
    </source>
</evidence>
<dbReference type="EMBL" id="JAIWYP010000010">
    <property type="protein sequence ID" value="KAH3755294.1"/>
    <property type="molecule type" value="Genomic_DNA"/>
</dbReference>
<name>A0A9D4DTD5_DREPO</name>
<keyword evidence="1" id="KW-0812">Transmembrane</keyword>
<dbReference type="Gene3D" id="2.60.40.60">
    <property type="entry name" value="Cadherins"/>
    <property type="match status" value="1"/>
</dbReference>
<keyword evidence="1" id="KW-0472">Membrane</keyword>
<organism evidence="3 4">
    <name type="scientific">Dreissena polymorpha</name>
    <name type="common">Zebra mussel</name>
    <name type="synonym">Mytilus polymorpha</name>
    <dbReference type="NCBI Taxonomy" id="45954"/>
    <lineage>
        <taxon>Eukaryota</taxon>
        <taxon>Metazoa</taxon>
        <taxon>Spiralia</taxon>
        <taxon>Lophotrochozoa</taxon>
        <taxon>Mollusca</taxon>
        <taxon>Bivalvia</taxon>
        <taxon>Autobranchia</taxon>
        <taxon>Heteroconchia</taxon>
        <taxon>Euheterodonta</taxon>
        <taxon>Imparidentia</taxon>
        <taxon>Neoheterodontei</taxon>
        <taxon>Myida</taxon>
        <taxon>Dreissenoidea</taxon>
        <taxon>Dreissenidae</taxon>
        <taxon>Dreissena</taxon>
    </lineage>
</organism>
<evidence type="ECO:0000256" key="2">
    <source>
        <dbReference type="SAM" id="SignalP"/>
    </source>
</evidence>
<dbReference type="Proteomes" id="UP000828390">
    <property type="component" value="Unassembled WGS sequence"/>
</dbReference>
<feature type="signal peptide" evidence="2">
    <location>
        <begin position="1"/>
        <end position="19"/>
    </location>
</feature>
<reference evidence="3" key="2">
    <citation type="submission" date="2020-11" db="EMBL/GenBank/DDBJ databases">
        <authorList>
            <person name="McCartney M.A."/>
            <person name="Auch B."/>
            <person name="Kono T."/>
            <person name="Mallez S."/>
            <person name="Becker A."/>
            <person name="Gohl D.M."/>
            <person name="Silverstein K.A.T."/>
            <person name="Koren S."/>
            <person name="Bechman K.B."/>
            <person name="Herman A."/>
            <person name="Abrahante J.E."/>
            <person name="Garbe J."/>
        </authorList>
    </citation>
    <scope>NUCLEOTIDE SEQUENCE</scope>
    <source>
        <strain evidence="3">Duluth1</strain>
        <tissue evidence="3">Whole animal</tissue>
    </source>
</reference>
<dbReference type="GO" id="GO:0016020">
    <property type="term" value="C:membrane"/>
    <property type="evidence" value="ECO:0007669"/>
    <property type="project" value="InterPro"/>
</dbReference>
<accession>A0A9D4DTD5</accession>
<dbReference type="InterPro" id="IPR015919">
    <property type="entry name" value="Cadherin-like_sf"/>
</dbReference>
<dbReference type="AlphaFoldDB" id="A0A9D4DTD5"/>
<keyword evidence="1" id="KW-1133">Transmembrane helix</keyword>
<feature type="chain" id="PRO_5039043739" description="Cadherin domain-containing protein" evidence="2">
    <location>
        <begin position="20"/>
        <end position="251"/>
    </location>
</feature>
<evidence type="ECO:0000313" key="3">
    <source>
        <dbReference type="EMBL" id="KAH3755294.1"/>
    </source>
</evidence>
<keyword evidence="2" id="KW-0732">Signal</keyword>
<keyword evidence="4" id="KW-1185">Reference proteome</keyword>
<proteinExistence type="predicted"/>
<sequence>MDKLLGFVCALLCAWNAEAAVTSWAATGGVAAITVGGTAPAGSATIYLQSSLAVGATLFTVTATANPAIASYTFDATDGNPATHGAIAVSTSGAVTLAKAIDYPTVKQVIFKVVATDTTPTTPLTGTFTMTVNFGPSTDSAYSFCVADPTPLGTTIGKATASATAGTWAVMAGGDAAKFTVATGGSITTAAILESSGQVYYTTTLTLTDASAVTNWPLHVLVDNSCLSSGVANVISGVAMIVMTVLAFAVV</sequence>
<evidence type="ECO:0008006" key="5">
    <source>
        <dbReference type="Google" id="ProtNLM"/>
    </source>
</evidence>
<protein>
    <recommendedName>
        <fullName evidence="5">Cadherin domain-containing protein</fullName>
    </recommendedName>
</protein>
<reference evidence="3" key="1">
    <citation type="journal article" date="2019" name="bioRxiv">
        <title>The Genome of the Zebra Mussel, Dreissena polymorpha: A Resource for Invasive Species Research.</title>
        <authorList>
            <person name="McCartney M.A."/>
            <person name="Auch B."/>
            <person name="Kono T."/>
            <person name="Mallez S."/>
            <person name="Zhang Y."/>
            <person name="Obille A."/>
            <person name="Becker A."/>
            <person name="Abrahante J.E."/>
            <person name="Garbe J."/>
            <person name="Badalamenti J.P."/>
            <person name="Herman A."/>
            <person name="Mangelson H."/>
            <person name="Liachko I."/>
            <person name="Sullivan S."/>
            <person name="Sone E.D."/>
            <person name="Koren S."/>
            <person name="Silverstein K.A.T."/>
            <person name="Beckman K.B."/>
            <person name="Gohl D.M."/>
        </authorList>
    </citation>
    <scope>NUCLEOTIDE SEQUENCE</scope>
    <source>
        <strain evidence="3">Duluth1</strain>
        <tissue evidence="3">Whole animal</tissue>
    </source>
</reference>
<dbReference type="SUPFAM" id="SSF49313">
    <property type="entry name" value="Cadherin-like"/>
    <property type="match status" value="1"/>
</dbReference>
<dbReference type="GO" id="GO:0005509">
    <property type="term" value="F:calcium ion binding"/>
    <property type="evidence" value="ECO:0007669"/>
    <property type="project" value="InterPro"/>
</dbReference>
<evidence type="ECO:0000313" key="4">
    <source>
        <dbReference type="Proteomes" id="UP000828390"/>
    </source>
</evidence>
<gene>
    <name evidence="3" type="ORF">DPMN_189985</name>
</gene>
<feature type="transmembrane region" description="Helical" evidence="1">
    <location>
        <begin position="230"/>
        <end position="250"/>
    </location>
</feature>